<feature type="compositionally biased region" description="Low complexity" evidence="1">
    <location>
        <begin position="496"/>
        <end position="517"/>
    </location>
</feature>
<dbReference type="RefSeq" id="WP_060935554.1">
    <property type="nucleotide sequence ID" value="NZ_KQ960447.1"/>
</dbReference>
<dbReference type="STRING" id="322095.HMPREF3185_01288"/>
<dbReference type="AlphaFoldDB" id="A0A134B7D9"/>
<evidence type="ECO:0000259" key="3">
    <source>
        <dbReference type="Pfam" id="PF20155"/>
    </source>
</evidence>
<feature type="transmembrane region" description="Helical" evidence="2">
    <location>
        <begin position="309"/>
        <end position="340"/>
    </location>
</feature>
<feature type="transmembrane region" description="Helical" evidence="2">
    <location>
        <begin position="284"/>
        <end position="302"/>
    </location>
</feature>
<dbReference type="Proteomes" id="UP000070224">
    <property type="component" value="Unassembled WGS sequence"/>
</dbReference>
<evidence type="ECO:0000256" key="1">
    <source>
        <dbReference type="SAM" id="MobiDB-lite"/>
    </source>
</evidence>
<dbReference type="EMBL" id="LSDK01000084">
    <property type="protein sequence ID" value="KXB75848.1"/>
    <property type="molecule type" value="Genomic_DNA"/>
</dbReference>
<dbReference type="PATRIC" id="fig|322095.3.peg.1273"/>
<reference evidence="5" key="1">
    <citation type="submission" date="2016-01" db="EMBL/GenBank/DDBJ databases">
        <authorList>
            <person name="Mitreva M."/>
            <person name="Pepin K.H."/>
            <person name="Mihindukulasuriya K.A."/>
            <person name="Fulton R."/>
            <person name="Fronick C."/>
            <person name="O'Laughlin M."/>
            <person name="Miner T."/>
            <person name="Herter B."/>
            <person name="Rosa B.A."/>
            <person name="Cordes M."/>
            <person name="Tomlinson C."/>
            <person name="Wollam A."/>
            <person name="Palsikar V.B."/>
            <person name="Mardis E.R."/>
            <person name="Wilson R.K."/>
        </authorList>
    </citation>
    <scope>NUCLEOTIDE SEQUENCE [LARGE SCALE GENOMIC DNA]</scope>
    <source>
        <strain evidence="5">KA00683</strain>
    </source>
</reference>
<keyword evidence="2" id="KW-1133">Transmembrane helix</keyword>
<feature type="transmembrane region" description="Helical" evidence="2">
    <location>
        <begin position="360"/>
        <end position="381"/>
    </location>
</feature>
<dbReference type="OrthoDB" id="1414895at2"/>
<organism evidence="4 5">
    <name type="scientific">Porphyromonas somerae</name>
    <dbReference type="NCBI Taxonomy" id="322095"/>
    <lineage>
        <taxon>Bacteria</taxon>
        <taxon>Pseudomonadati</taxon>
        <taxon>Bacteroidota</taxon>
        <taxon>Bacteroidia</taxon>
        <taxon>Bacteroidales</taxon>
        <taxon>Porphyromonadaceae</taxon>
        <taxon>Porphyromonas</taxon>
    </lineage>
</organism>
<dbReference type="PANTHER" id="PTHR37813:SF1">
    <property type="entry name" value="FELS-2 PROPHAGE PROTEIN"/>
    <property type="match status" value="1"/>
</dbReference>
<feature type="domain" description="Tape measure protein N-terminal" evidence="3">
    <location>
        <begin position="80"/>
        <end position="254"/>
    </location>
</feature>
<evidence type="ECO:0000313" key="4">
    <source>
        <dbReference type="EMBL" id="KXB75848.1"/>
    </source>
</evidence>
<dbReference type="InterPro" id="IPR013491">
    <property type="entry name" value="Tape_meas_N"/>
</dbReference>
<keyword evidence="2" id="KW-0812">Transmembrane</keyword>
<feature type="region of interest" description="Disordered" evidence="1">
    <location>
        <begin position="484"/>
        <end position="540"/>
    </location>
</feature>
<protein>
    <submittedName>
        <fullName evidence="4">Tape measure domain protein</fullName>
    </submittedName>
</protein>
<name>A0A134B7D9_9PORP</name>
<dbReference type="NCBIfam" id="TIGR02675">
    <property type="entry name" value="tape_meas_nterm"/>
    <property type="match status" value="1"/>
</dbReference>
<keyword evidence="2" id="KW-0472">Membrane</keyword>
<dbReference type="PANTHER" id="PTHR37813">
    <property type="entry name" value="FELS-2 PROPHAGE PROTEIN"/>
    <property type="match status" value="1"/>
</dbReference>
<feature type="compositionally biased region" description="Basic and acidic residues" evidence="1">
    <location>
        <begin position="484"/>
        <end position="494"/>
    </location>
</feature>
<proteinExistence type="predicted"/>
<sequence length="591" mass="62363">MDKSLEFVLRLTAKQENVLSTARGVMSALDSIESKARRVGASIRQAFSFGNLAGQLSAIPGFSLLTNPYALISGGLAAVSKIGMQAEQTSIAFQTLVGNGERANQMLGEIAEFADRTPFDRMQLTEGAKQMLSFGIEADKVTGYMRQLADISGGEAQKFSTLSLVFGQVNAAGKLMGQDLMQFVGAGFNPLKELSKMTGESFESLQEKMSKGQITAENVAQAIAHATGEGGQFHGMMDALGSSGAGSWNTMMGAIQSGAVSIYEQIKPYLLDLFSVVAKYVPKVFAVIGGVVEFVVGTVRFVKTWRKELLLAAWVIGVVAIALKAQTIAHMAMAGVMLIVKAATIGWTTVQWLLNAALTANPIGIVVVAIAALVGVVVYCWDKFAGFRAFLLTMWDTIKGFAGVIKEYLISRIEELLSSIGNVGKAIKLLFEGDFSGAADAVGEAAKGFVGVNSATQAYQSSKDLLSGVGSGYDKHLAEEIAKDEAKKRNEGKETSSISVPGLLGSSSSESVIFGSGSEKGGKGKGKGGRGKTGDAIATGGTRNTQITMNIGKLVERIQVSMMDKTDTAELERSIISVVNRSLAIATSTDR</sequence>
<gene>
    <name evidence="4" type="ORF">HMPREF3185_01288</name>
</gene>
<dbReference type="Pfam" id="PF20155">
    <property type="entry name" value="TMP_3"/>
    <property type="match status" value="1"/>
</dbReference>
<evidence type="ECO:0000256" key="2">
    <source>
        <dbReference type="SAM" id="Phobius"/>
    </source>
</evidence>
<keyword evidence="5" id="KW-1185">Reference proteome</keyword>
<evidence type="ECO:0000313" key="5">
    <source>
        <dbReference type="Proteomes" id="UP000070224"/>
    </source>
</evidence>
<comment type="caution">
    <text evidence="4">The sequence shown here is derived from an EMBL/GenBank/DDBJ whole genome shotgun (WGS) entry which is preliminary data.</text>
</comment>
<accession>A0A134B7D9</accession>